<protein>
    <submittedName>
        <fullName evidence="2">Uncharacterized protein</fullName>
    </submittedName>
</protein>
<dbReference type="Proteomes" id="UP000823749">
    <property type="component" value="Chromosome 6"/>
</dbReference>
<organism evidence="2 3">
    <name type="scientific">Rhododendron griersonianum</name>
    <dbReference type="NCBI Taxonomy" id="479676"/>
    <lineage>
        <taxon>Eukaryota</taxon>
        <taxon>Viridiplantae</taxon>
        <taxon>Streptophyta</taxon>
        <taxon>Embryophyta</taxon>
        <taxon>Tracheophyta</taxon>
        <taxon>Spermatophyta</taxon>
        <taxon>Magnoliopsida</taxon>
        <taxon>eudicotyledons</taxon>
        <taxon>Gunneridae</taxon>
        <taxon>Pentapetalae</taxon>
        <taxon>asterids</taxon>
        <taxon>Ericales</taxon>
        <taxon>Ericaceae</taxon>
        <taxon>Ericoideae</taxon>
        <taxon>Rhodoreae</taxon>
        <taxon>Rhododendron</taxon>
    </lineage>
</organism>
<evidence type="ECO:0000313" key="2">
    <source>
        <dbReference type="EMBL" id="KAG5544313.1"/>
    </source>
</evidence>
<feature type="compositionally biased region" description="Basic and acidic residues" evidence="1">
    <location>
        <begin position="180"/>
        <end position="193"/>
    </location>
</feature>
<dbReference type="EMBL" id="JACTNZ010000006">
    <property type="protein sequence ID" value="KAG5544313.1"/>
    <property type="molecule type" value="Genomic_DNA"/>
</dbReference>
<feature type="region of interest" description="Disordered" evidence="1">
    <location>
        <begin position="141"/>
        <end position="201"/>
    </location>
</feature>
<keyword evidence="3" id="KW-1185">Reference proteome</keyword>
<evidence type="ECO:0000313" key="3">
    <source>
        <dbReference type="Proteomes" id="UP000823749"/>
    </source>
</evidence>
<dbReference type="AlphaFoldDB" id="A0AAV6JVT8"/>
<gene>
    <name evidence="2" type="ORF">RHGRI_016909</name>
</gene>
<name>A0AAV6JVT8_9ERIC</name>
<reference evidence="2 3" key="1">
    <citation type="submission" date="2020-08" db="EMBL/GenBank/DDBJ databases">
        <title>Plant Genome Project.</title>
        <authorList>
            <person name="Zhang R.-G."/>
        </authorList>
    </citation>
    <scope>NUCLEOTIDE SEQUENCE [LARGE SCALE GENOMIC DNA]</scope>
    <source>
        <strain evidence="2">WSP0</strain>
        <tissue evidence="2">Leaf</tissue>
    </source>
</reference>
<proteinExistence type="predicted"/>
<evidence type="ECO:0000256" key="1">
    <source>
        <dbReference type="SAM" id="MobiDB-lite"/>
    </source>
</evidence>
<comment type="caution">
    <text evidence="2">The sequence shown here is derived from an EMBL/GenBank/DDBJ whole genome shotgun (WGS) entry which is preliminary data.</text>
</comment>
<accession>A0AAV6JVT8</accession>
<sequence length="201" mass="22028">MPFYIPMIESEDILEKDNGGIQEITERERAVSCFTVVVERDEAAAACEDEGEEAAACEDGDEDETRTGEARRMSELRVSGECFTVVVERDEVVAACEDGGEEAAACEDGDEDETCYYDLDCHHEINNRSAARGYRRGRRRLGNRWRGSPEDGQQAAWVAGGPKRASEGGEQSSGLGGVDEDWRRLGRAEEGRRRLGSVAGG</sequence>